<organism evidence="2">
    <name type="scientific">Drosophila melanogaster</name>
    <name type="common">Fruit fly</name>
    <dbReference type="NCBI Taxonomy" id="7227"/>
    <lineage>
        <taxon>Eukaryota</taxon>
        <taxon>Metazoa</taxon>
        <taxon>Ecdysozoa</taxon>
        <taxon>Arthropoda</taxon>
        <taxon>Hexapoda</taxon>
        <taxon>Insecta</taxon>
        <taxon>Pterygota</taxon>
        <taxon>Neoptera</taxon>
        <taxon>Endopterygota</taxon>
        <taxon>Diptera</taxon>
        <taxon>Brachycera</taxon>
        <taxon>Muscomorpha</taxon>
        <taxon>Ephydroidea</taxon>
        <taxon>Drosophilidae</taxon>
        <taxon>Drosophila</taxon>
        <taxon>Sophophora</taxon>
    </lineage>
</organism>
<protein>
    <submittedName>
        <fullName evidence="2">HDC02767</fullName>
    </submittedName>
</protein>
<evidence type="ECO:0000256" key="1">
    <source>
        <dbReference type="SAM" id="MobiDB-lite"/>
    </source>
</evidence>
<proteinExistence type="predicted"/>
<dbReference type="EMBL" id="BK003494">
    <property type="protein sequence ID" value="DAA03693.1"/>
    <property type="molecule type" value="Genomic_DNA"/>
</dbReference>
<dbReference type="AlphaFoldDB" id="Q6IHC2"/>
<accession>Q6IHC2</accession>
<reference evidence="2" key="1">
    <citation type="journal article" date="2003" name="Genome Biol.">
        <title>An integrated gene annotation and transcriptional profiling approach towards the full gene content of the Drosophila genome.</title>
        <authorList>
            <person name="Hild M."/>
            <person name="Beckmann B."/>
            <person name="Haas S.A."/>
            <person name="Koch B."/>
            <person name="Solovyev V."/>
            <person name="Busold C."/>
            <person name="Fellenberg K."/>
            <person name="Boutros M."/>
            <person name="Vingron M."/>
            <person name="Sauer F."/>
            <person name="Hoheisel J.D."/>
            <person name="Paro R."/>
        </authorList>
    </citation>
    <scope>NUCLEOTIDE SEQUENCE</scope>
</reference>
<feature type="region of interest" description="Disordered" evidence="1">
    <location>
        <begin position="1"/>
        <end position="21"/>
    </location>
</feature>
<feature type="compositionally biased region" description="Basic and acidic residues" evidence="1">
    <location>
        <begin position="1"/>
        <end position="12"/>
    </location>
</feature>
<sequence length="100" mass="11182">MGWQEHAMEHQRLRGSGAESSLSARHLPFTVLTFQLGCNAGRRLTCLLSAYDNCVKCAVDVGQFVRPSSSRRGMKYESSFQCMADAFIMPLTRKPPNGRK</sequence>
<name>Q6IHC2_DROME</name>
<evidence type="ECO:0000313" key="2">
    <source>
        <dbReference type="EMBL" id="DAA03693.1"/>
    </source>
</evidence>
<gene>
    <name evidence="2" type="ORF">HDC02767</name>
</gene>